<dbReference type="InterPro" id="IPR036390">
    <property type="entry name" value="WH_DNA-bd_sf"/>
</dbReference>
<evidence type="ECO:0000259" key="4">
    <source>
        <dbReference type="PROSITE" id="PS50995"/>
    </source>
</evidence>
<dbReference type="PANTHER" id="PTHR42756">
    <property type="entry name" value="TRANSCRIPTIONAL REGULATOR, MARR"/>
    <property type="match status" value="1"/>
</dbReference>
<dbReference type="EMBL" id="AOEX01000066">
    <property type="protein sequence ID" value="EME59202.1"/>
    <property type="molecule type" value="Genomic_DNA"/>
</dbReference>
<gene>
    <name evidence="5" type="ORF">G352_20516</name>
</gene>
<evidence type="ECO:0000313" key="5">
    <source>
        <dbReference type="EMBL" id="EME59202.1"/>
    </source>
</evidence>
<protein>
    <submittedName>
        <fullName evidence="5">Regulatory protein MarR</fullName>
    </submittedName>
</protein>
<evidence type="ECO:0000256" key="1">
    <source>
        <dbReference type="ARBA" id="ARBA00023015"/>
    </source>
</evidence>
<comment type="caution">
    <text evidence="5">The sequence shown here is derived from an EMBL/GenBank/DDBJ whole genome shotgun (WGS) entry which is preliminary data.</text>
</comment>
<dbReference type="GO" id="GO:0003677">
    <property type="term" value="F:DNA binding"/>
    <property type="evidence" value="ECO:0007669"/>
    <property type="project" value="UniProtKB-KW"/>
</dbReference>
<feature type="domain" description="HTH marR-type" evidence="4">
    <location>
        <begin position="11"/>
        <end position="143"/>
    </location>
</feature>
<dbReference type="InterPro" id="IPR036388">
    <property type="entry name" value="WH-like_DNA-bd_sf"/>
</dbReference>
<keyword evidence="1" id="KW-0805">Transcription regulation</keyword>
<dbReference type="SMART" id="SM00347">
    <property type="entry name" value="HTH_MARR"/>
    <property type="match status" value="1"/>
</dbReference>
<evidence type="ECO:0000256" key="2">
    <source>
        <dbReference type="ARBA" id="ARBA00023125"/>
    </source>
</evidence>
<reference evidence="5 6" key="1">
    <citation type="journal article" date="2013" name="Genome Announc.">
        <title>Draft Genome Sequence of Rhodococcus ruber Strain BKS 20-38.</title>
        <authorList>
            <person name="Bala M."/>
            <person name="Kumar S."/>
            <person name="Raghava G.P."/>
            <person name="Mayilraj S."/>
        </authorList>
    </citation>
    <scope>NUCLEOTIDE SEQUENCE [LARGE SCALE GENOMIC DNA]</scope>
    <source>
        <strain evidence="5 6">BKS 20-38</strain>
    </source>
</reference>
<keyword evidence="2" id="KW-0238">DNA-binding</keyword>
<dbReference type="AlphaFoldDB" id="M2YWB8"/>
<accession>M2YWB8</accession>
<dbReference type="Gene3D" id="1.10.10.10">
    <property type="entry name" value="Winged helix-like DNA-binding domain superfamily/Winged helix DNA-binding domain"/>
    <property type="match status" value="1"/>
</dbReference>
<dbReference type="Pfam" id="PF12802">
    <property type="entry name" value="MarR_2"/>
    <property type="match status" value="1"/>
</dbReference>
<dbReference type="Proteomes" id="UP000011731">
    <property type="component" value="Unassembled WGS sequence"/>
</dbReference>
<proteinExistence type="predicted"/>
<name>M2YWB8_9NOCA</name>
<evidence type="ECO:0000256" key="3">
    <source>
        <dbReference type="ARBA" id="ARBA00023163"/>
    </source>
</evidence>
<dbReference type="PANTHER" id="PTHR42756:SF1">
    <property type="entry name" value="TRANSCRIPTIONAL REPRESSOR OF EMRAB OPERON"/>
    <property type="match status" value="1"/>
</dbReference>
<dbReference type="InterPro" id="IPR000835">
    <property type="entry name" value="HTH_MarR-typ"/>
</dbReference>
<evidence type="ECO:0000313" key="6">
    <source>
        <dbReference type="Proteomes" id="UP000011731"/>
    </source>
</evidence>
<dbReference type="GO" id="GO:0003700">
    <property type="term" value="F:DNA-binding transcription factor activity"/>
    <property type="evidence" value="ECO:0007669"/>
    <property type="project" value="InterPro"/>
</dbReference>
<dbReference type="RefSeq" id="WP_003938168.1">
    <property type="nucleotide sequence ID" value="NZ_AOEX01000066.1"/>
</dbReference>
<keyword evidence="3" id="KW-0804">Transcription</keyword>
<dbReference type="PROSITE" id="PS50995">
    <property type="entry name" value="HTH_MARR_2"/>
    <property type="match status" value="1"/>
</dbReference>
<sequence length="163" mass="18224">MSGDEMSDGAFNSLMDGIFRLERSIMRIGTLRLTRWGMTLSAYTAMRVLDGQPDLSLAQLSRRCYVQPQTMTRIISSLTERGYVARSRSPHSERAISLRLTNEGVTALREMDVEVLQIKDSFTNALTVEQLGQLTEHLRTAVRAVEGDLREILQVAKTSGTTT</sequence>
<organism evidence="5 6">
    <name type="scientific">Rhodococcus ruber BKS 20-38</name>
    <dbReference type="NCBI Taxonomy" id="1278076"/>
    <lineage>
        <taxon>Bacteria</taxon>
        <taxon>Bacillati</taxon>
        <taxon>Actinomycetota</taxon>
        <taxon>Actinomycetes</taxon>
        <taxon>Mycobacteriales</taxon>
        <taxon>Nocardiaceae</taxon>
        <taxon>Rhodococcus</taxon>
    </lineage>
</organism>
<keyword evidence="6" id="KW-1185">Reference proteome</keyword>
<dbReference type="SUPFAM" id="SSF46785">
    <property type="entry name" value="Winged helix' DNA-binding domain"/>
    <property type="match status" value="1"/>
</dbReference>